<feature type="transmembrane region" description="Helical" evidence="1">
    <location>
        <begin position="7"/>
        <end position="25"/>
    </location>
</feature>
<evidence type="ECO:0000256" key="1">
    <source>
        <dbReference type="SAM" id="Phobius"/>
    </source>
</evidence>
<dbReference type="Proteomes" id="UP000271468">
    <property type="component" value="Unassembled WGS sequence"/>
</dbReference>
<name>A0A3M3JVD0_9PSED</name>
<reference evidence="2 3" key="1">
    <citation type="submission" date="2018-08" db="EMBL/GenBank/DDBJ databases">
        <title>Recombination of ecologically and evolutionarily significant loci maintains genetic cohesion in the Pseudomonas syringae species complex.</title>
        <authorList>
            <person name="Dillon M."/>
            <person name="Thakur S."/>
            <person name="Almeida R.N.D."/>
            <person name="Weir B.S."/>
            <person name="Guttman D.S."/>
        </authorList>
    </citation>
    <scope>NUCLEOTIDE SEQUENCE [LARGE SCALE GENOMIC DNA]</scope>
    <source>
        <strain evidence="2 3">ICMP 12341</strain>
    </source>
</reference>
<organism evidence="2 3">
    <name type="scientific">Pseudomonas syringae pv. coriandricola</name>
    <dbReference type="NCBI Taxonomy" id="264453"/>
    <lineage>
        <taxon>Bacteria</taxon>
        <taxon>Pseudomonadati</taxon>
        <taxon>Pseudomonadota</taxon>
        <taxon>Gammaproteobacteria</taxon>
        <taxon>Pseudomonadales</taxon>
        <taxon>Pseudomonadaceae</taxon>
        <taxon>Pseudomonas</taxon>
    </lineage>
</organism>
<accession>A0A3M3JVD0</accession>
<sequence>MRFKFSWIFISYLIVLGNAVYFLMWGISLTFLITAVLGVVSLVVTYVVSYSRGESSGKTTQCILSGSVLVLTCLAIYSYLKLSG</sequence>
<keyword evidence="1" id="KW-1133">Transmembrane helix</keyword>
<feature type="transmembrane region" description="Helical" evidence="1">
    <location>
        <begin position="31"/>
        <end position="50"/>
    </location>
</feature>
<gene>
    <name evidence="2" type="ORF">ALQ65_200256</name>
</gene>
<dbReference type="AlphaFoldDB" id="A0A3M3JVD0"/>
<evidence type="ECO:0000313" key="3">
    <source>
        <dbReference type="Proteomes" id="UP000271468"/>
    </source>
</evidence>
<evidence type="ECO:0000313" key="2">
    <source>
        <dbReference type="EMBL" id="RMN13941.1"/>
    </source>
</evidence>
<protein>
    <submittedName>
        <fullName evidence="2">Uncharacterized protein</fullName>
    </submittedName>
</protein>
<feature type="transmembrane region" description="Helical" evidence="1">
    <location>
        <begin position="62"/>
        <end position="80"/>
    </location>
</feature>
<proteinExistence type="predicted"/>
<comment type="caution">
    <text evidence="2">The sequence shown here is derived from an EMBL/GenBank/DDBJ whole genome shotgun (WGS) entry which is preliminary data.</text>
</comment>
<keyword evidence="1" id="KW-0812">Transmembrane</keyword>
<keyword evidence="1" id="KW-0472">Membrane</keyword>
<dbReference type="EMBL" id="RBOV01000075">
    <property type="protein sequence ID" value="RMN13941.1"/>
    <property type="molecule type" value="Genomic_DNA"/>
</dbReference>